<dbReference type="PANTHER" id="PTHR43881:SF1">
    <property type="entry name" value="GAMMA-GLUTAMYLTRANSPEPTIDASE (AFU_ORTHOLOGUE AFUA_4G13580)"/>
    <property type="match status" value="1"/>
</dbReference>
<evidence type="ECO:0000313" key="1">
    <source>
        <dbReference type="EMBL" id="QEH96852.1"/>
    </source>
</evidence>
<dbReference type="InterPro" id="IPR052896">
    <property type="entry name" value="GGT-like_enzyme"/>
</dbReference>
<accession>A0AAP9EUX2</accession>
<evidence type="ECO:0000313" key="2">
    <source>
        <dbReference type="Proteomes" id="UP000323560"/>
    </source>
</evidence>
<name>A0AAP9EUX2_GLUTH</name>
<gene>
    <name evidence="1" type="ORF">FXF46_11530</name>
</gene>
<reference evidence="1 2" key="1">
    <citation type="submission" date="2019-08" db="EMBL/GenBank/DDBJ databases">
        <title>Gluconobacter frateurii HD924 genome.</title>
        <authorList>
            <person name="Liu Y."/>
            <person name="Zhang P."/>
        </authorList>
    </citation>
    <scope>NUCLEOTIDE SEQUENCE [LARGE SCALE GENOMIC DNA]</scope>
    <source>
        <strain evidence="1 2">HD924</strain>
    </source>
</reference>
<proteinExistence type="predicted"/>
<protein>
    <submittedName>
        <fullName evidence="1">Gamma-glutamyltransferase</fullName>
    </submittedName>
</protein>
<dbReference type="PRINTS" id="PR01210">
    <property type="entry name" value="GGTRANSPTASE"/>
</dbReference>
<organism evidence="1 2">
    <name type="scientific">Gluconobacter thailandicus</name>
    <dbReference type="NCBI Taxonomy" id="257438"/>
    <lineage>
        <taxon>Bacteria</taxon>
        <taxon>Pseudomonadati</taxon>
        <taxon>Pseudomonadota</taxon>
        <taxon>Alphaproteobacteria</taxon>
        <taxon>Acetobacterales</taxon>
        <taxon>Acetobacteraceae</taxon>
        <taxon>Gluconobacter</taxon>
    </lineage>
</organism>
<dbReference type="AlphaFoldDB" id="A0AAP9EUX2"/>
<dbReference type="Pfam" id="PF01019">
    <property type="entry name" value="G_glu_transpept"/>
    <property type="match status" value="1"/>
</dbReference>
<dbReference type="Gene3D" id="3.60.20.40">
    <property type="match status" value="1"/>
</dbReference>
<dbReference type="InterPro" id="IPR029055">
    <property type="entry name" value="Ntn_hydrolases_N"/>
</dbReference>
<dbReference type="EMBL" id="CP043043">
    <property type="protein sequence ID" value="QEH96852.1"/>
    <property type="molecule type" value="Genomic_DNA"/>
</dbReference>
<dbReference type="RefSeq" id="WP_148620616.1">
    <property type="nucleotide sequence ID" value="NZ_CP043043.1"/>
</dbReference>
<sequence>MRYEHWHIADGFSSTVRPAISGPSGAVSAAHPLAVSAGQDALAQGGNAVDAAIAAQAVLCVVAPDACGVGGDQFALVADATEIHAISGAGATPRQALKHADEGANSITVPGLAGAWAEMHTRWGSLPFSTILARAIRLAEEGIVLPRALEQTVVAHDARLRRNGAGDWQLVGLPSGQLFVQPALAALLRQFAAQGPQCFYGGNIAASIARRIATYGGAMDVQDMAAHTTHVTRPLSVTLGRDTTQATKVFVQPPPTQGILLGMALQNFARWTPRDDLQADHIAVELTEASFAYRDRASEGQDLLDVMLEVDPARASRRGGPRAYLHTAGVSVADRSGMVVSSLVSVFDDFGSCIFVPELGIVLNNRAGGFTSGTNTWAPGRVPVHTLAPAIMRSGCGTMALATPGADGQVQTLLQVIDRILRRREDIAAAIAAPRWRSEGGKLLIEQGHPSAEGLQALGHDVALRPAGALCFGAVACAGVEAGGEPFAVSDWRRNNWAGVV</sequence>
<dbReference type="Proteomes" id="UP000323560">
    <property type="component" value="Chromosome"/>
</dbReference>
<dbReference type="PANTHER" id="PTHR43881">
    <property type="entry name" value="GAMMA-GLUTAMYLTRANSPEPTIDASE (AFU_ORTHOLOGUE AFUA_4G13580)"/>
    <property type="match status" value="1"/>
</dbReference>
<dbReference type="InterPro" id="IPR043137">
    <property type="entry name" value="GGT_ssub_C"/>
</dbReference>
<dbReference type="KEGG" id="gti:FXF46_11530"/>
<dbReference type="SUPFAM" id="SSF56235">
    <property type="entry name" value="N-terminal nucleophile aminohydrolases (Ntn hydrolases)"/>
    <property type="match status" value="1"/>
</dbReference>